<feature type="compositionally biased region" description="Polar residues" evidence="2">
    <location>
        <begin position="319"/>
        <end position="331"/>
    </location>
</feature>
<protein>
    <recommendedName>
        <fullName evidence="3">CCHC-type domain-containing protein</fullName>
    </recommendedName>
</protein>
<feature type="compositionally biased region" description="Polar residues" evidence="2">
    <location>
        <begin position="258"/>
        <end position="272"/>
    </location>
</feature>
<dbReference type="InterPro" id="IPR025836">
    <property type="entry name" value="Zn_knuckle_CX2CX4HX4C"/>
</dbReference>
<proteinExistence type="predicted"/>
<dbReference type="PANTHER" id="PTHR31286">
    <property type="entry name" value="GLYCINE-RICH CELL WALL STRUCTURAL PROTEIN 1.8-LIKE"/>
    <property type="match status" value="1"/>
</dbReference>
<sequence length="460" mass="51625">MNSLQEINALADSLDAQCIQSIEATPNLNENECTIIARILSPKPLNMNAFKAMTINAWNPSQKPDTNLLENNTMVFIFHNKTDMEKVLNNSWTFRDYQIIITKWPAEKSLHEIDLTKITFWIQASGIPVAYINSSTAKIIGDAVGIFVKTDLNSPNQKWRKSIRIQIEMDIMKPLISHITIPCKGRSPILVEIRYERLTDCCFKCGFLGHKIPDCNSEEADQSSFIGPWMKSENKHLKNPIFHAPISPLSHQPKNHVESPQNSSQAQSSHTPFHSDDPPKSSVNTHLTNLRKKLFLDTPDMTAPSLTSPPPSDGMVLETHTQSHISQTSGQKPPFKPISKCLGPTLLAILPAQHETTTKLGQSHKRKLGLETIPIPSPPTQLNNIDAETLNPHTIIVPPPQNQRKKPKIDQTFGNSKPLDHQSWEIEDSELEKIAAQYDSPPIPNDRRIPYQISRSESAL</sequence>
<evidence type="ECO:0000256" key="1">
    <source>
        <dbReference type="PROSITE-ProRule" id="PRU00047"/>
    </source>
</evidence>
<keyword evidence="1" id="KW-0863">Zinc-finger</keyword>
<organism evidence="4 5">
    <name type="scientific">Castilleja foliolosa</name>
    <dbReference type="NCBI Taxonomy" id="1961234"/>
    <lineage>
        <taxon>Eukaryota</taxon>
        <taxon>Viridiplantae</taxon>
        <taxon>Streptophyta</taxon>
        <taxon>Embryophyta</taxon>
        <taxon>Tracheophyta</taxon>
        <taxon>Spermatophyta</taxon>
        <taxon>Magnoliopsida</taxon>
        <taxon>eudicotyledons</taxon>
        <taxon>Gunneridae</taxon>
        <taxon>Pentapetalae</taxon>
        <taxon>asterids</taxon>
        <taxon>lamiids</taxon>
        <taxon>Lamiales</taxon>
        <taxon>Orobanchaceae</taxon>
        <taxon>Pedicularideae</taxon>
        <taxon>Castillejinae</taxon>
        <taxon>Castilleja</taxon>
    </lineage>
</organism>
<dbReference type="PROSITE" id="PS50158">
    <property type="entry name" value="ZF_CCHC"/>
    <property type="match status" value="1"/>
</dbReference>
<gene>
    <name evidence="4" type="ORF">CASFOL_000140</name>
</gene>
<dbReference type="InterPro" id="IPR025558">
    <property type="entry name" value="DUF4283"/>
</dbReference>
<dbReference type="InterPro" id="IPR001878">
    <property type="entry name" value="Znf_CCHC"/>
</dbReference>
<dbReference type="GO" id="GO:0008270">
    <property type="term" value="F:zinc ion binding"/>
    <property type="evidence" value="ECO:0007669"/>
    <property type="project" value="UniProtKB-KW"/>
</dbReference>
<dbReference type="PANTHER" id="PTHR31286:SF178">
    <property type="entry name" value="DUF4283 DOMAIN-CONTAINING PROTEIN"/>
    <property type="match status" value="1"/>
</dbReference>
<reference evidence="5" key="1">
    <citation type="journal article" date="2024" name="IScience">
        <title>Strigolactones Initiate the Formation of Haustorium-like Structures in Castilleja.</title>
        <authorList>
            <person name="Buerger M."/>
            <person name="Peterson D."/>
            <person name="Chory J."/>
        </authorList>
    </citation>
    <scope>NUCLEOTIDE SEQUENCE [LARGE SCALE GENOMIC DNA]</scope>
</reference>
<feature type="domain" description="CCHC-type" evidence="3">
    <location>
        <begin position="202"/>
        <end position="215"/>
    </location>
</feature>
<feature type="region of interest" description="Disordered" evidence="2">
    <location>
        <begin position="396"/>
        <end position="422"/>
    </location>
</feature>
<dbReference type="Proteomes" id="UP001632038">
    <property type="component" value="Unassembled WGS sequence"/>
</dbReference>
<dbReference type="Pfam" id="PF14111">
    <property type="entry name" value="DUF4283"/>
    <property type="match status" value="1"/>
</dbReference>
<evidence type="ECO:0000256" key="2">
    <source>
        <dbReference type="SAM" id="MobiDB-lite"/>
    </source>
</evidence>
<keyword evidence="1" id="KW-0862">Zinc</keyword>
<comment type="caution">
    <text evidence="4">The sequence shown here is derived from an EMBL/GenBank/DDBJ whole genome shotgun (WGS) entry which is preliminary data.</text>
</comment>
<dbReference type="Pfam" id="PF14392">
    <property type="entry name" value="zf-CCHC_4"/>
    <property type="match status" value="1"/>
</dbReference>
<dbReference type="AlphaFoldDB" id="A0ABD3ERQ8"/>
<dbReference type="EMBL" id="JAVIJP010000001">
    <property type="protein sequence ID" value="KAL3655744.1"/>
    <property type="molecule type" value="Genomic_DNA"/>
</dbReference>
<evidence type="ECO:0000313" key="5">
    <source>
        <dbReference type="Proteomes" id="UP001632038"/>
    </source>
</evidence>
<accession>A0ABD3ERQ8</accession>
<feature type="region of interest" description="Disordered" evidence="2">
    <location>
        <begin position="438"/>
        <end position="460"/>
    </location>
</feature>
<dbReference type="InterPro" id="IPR040256">
    <property type="entry name" value="At4g02000-like"/>
</dbReference>
<keyword evidence="5" id="KW-1185">Reference proteome</keyword>
<keyword evidence="1" id="KW-0479">Metal-binding</keyword>
<evidence type="ECO:0000313" key="4">
    <source>
        <dbReference type="EMBL" id="KAL3655744.1"/>
    </source>
</evidence>
<feature type="region of interest" description="Disordered" evidence="2">
    <location>
        <begin position="243"/>
        <end position="336"/>
    </location>
</feature>
<evidence type="ECO:0000259" key="3">
    <source>
        <dbReference type="PROSITE" id="PS50158"/>
    </source>
</evidence>
<name>A0ABD3ERQ8_9LAMI</name>